<evidence type="ECO:0000256" key="1">
    <source>
        <dbReference type="SAM" id="Phobius"/>
    </source>
</evidence>
<feature type="transmembrane region" description="Helical" evidence="1">
    <location>
        <begin position="452"/>
        <end position="473"/>
    </location>
</feature>
<feature type="transmembrane region" description="Helical" evidence="1">
    <location>
        <begin position="271"/>
        <end position="291"/>
    </location>
</feature>
<proteinExistence type="predicted"/>
<feature type="transmembrane region" description="Helical" evidence="1">
    <location>
        <begin position="370"/>
        <end position="388"/>
    </location>
</feature>
<feature type="domain" description="EccD-like transmembrane" evidence="2">
    <location>
        <begin position="165"/>
        <end position="473"/>
    </location>
</feature>
<feature type="transmembrane region" description="Helical" evidence="1">
    <location>
        <begin position="395"/>
        <end position="416"/>
    </location>
</feature>
<feature type="transmembrane region" description="Helical" evidence="1">
    <location>
        <begin position="238"/>
        <end position="259"/>
    </location>
</feature>
<dbReference type="EMBL" id="RQYT01000047">
    <property type="protein sequence ID" value="RRD48257.1"/>
    <property type="molecule type" value="Genomic_DNA"/>
</dbReference>
<organism evidence="3 4">
    <name type="scientific">Arachnia propionica</name>
    <dbReference type="NCBI Taxonomy" id="1750"/>
    <lineage>
        <taxon>Bacteria</taxon>
        <taxon>Bacillati</taxon>
        <taxon>Actinomycetota</taxon>
        <taxon>Actinomycetes</taxon>
        <taxon>Propionibacteriales</taxon>
        <taxon>Propionibacteriaceae</taxon>
        <taxon>Arachnia</taxon>
    </lineage>
</organism>
<keyword evidence="1" id="KW-0472">Membrane</keyword>
<dbReference type="OrthoDB" id="3250966at2"/>
<feature type="transmembrane region" description="Helical" evidence="1">
    <location>
        <begin position="340"/>
        <end position="364"/>
    </location>
</feature>
<comment type="caution">
    <text evidence="3">The sequence shown here is derived from an EMBL/GenBank/DDBJ whole genome shotgun (WGS) entry which is preliminary data.</text>
</comment>
<feature type="transmembrane region" description="Helical" evidence="1">
    <location>
        <begin position="184"/>
        <end position="205"/>
    </location>
</feature>
<dbReference type="AlphaFoldDB" id="A0A3P1WR65"/>
<accession>A0A3P1WR65</accession>
<dbReference type="Pfam" id="PF08817">
    <property type="entry name" value="YukD"/>
    <property type="match status" value="1"/>
</dbReference>
<dbReference type="InterPro" id="IPR044049">
    <property type="entry name" value="EccD_transm"/>
</dbReference>
<reference evidence="3 4" key="1">
    <citation type="submission" date="2018-11" db="EMBL/GenBank/DDBJ databases">
        <title>Genomes From Bacteria Associated with the Canine Oral Cavity: a Test Case for Automated Genome-Based Taxonomic Assignment.</title>
        <authorList>
            <person name="Coil D.A."/>
            <person name="Jospin G."/>
            <person name="Darling A.E."/>
            <person name="Wallis C."/>
            <person name="Davis I.J."/>
            <person name="Harris S."/>
            <person name="Eisen J.A."/>
            <person name="Holcombe L.J."/>
            <person name="O'Flynn C."/>
        </authorList>
    </citation>
    <scope>NUCLEOTIDE SEQUENCE [LARGE SCALE GENOMIC DNA]</scope>
    <source>
        <strain evidence="3 4">OH2822_COT-296</strain>
    </source>
</reference>
<dbReference type="Pfam" id="PF19053">
    <property type="entry name" value="EccD"/>
    <property type="match status" value="1"/>
</dbReference>
<evidence type="ECO:0000313" key="4">
    <source>
        <dbReference type="Proteomes" id="UP000280935"/>
    </source>
</evidence>
<keyword evidence="1" id="KW-1133">Transmembrane helix</keyword>
<name>A0A3P1WR65_9ACTN</name>
<feature type="transmembrane region" description="Helical" evidence="1">
    <location>
        <begin position="297"/>
        <end position="319"/>
    </location>
</feature>
<protein>
    <submittedName>
        <fullName evidence="3">Secretion system protein EccD</fullName>
    </submittedName>
</protein>
<evidence type="ECO:0000259" key="2">
    <source>
        <dbReference type="Pfam" id="PF19053"/>
    </source>
</evidence>
<sequence length="474" mass="47863">MILQAFSCGCVIHLARAGSRGVPGRHTWRAQALRRSRMTSTRSTDLPRLLPVSLSANGETVDLTVPPDVAVVELIPAMVARLRSLDAASATRGFSLRTASGRTLTQAGTLGSQGIAAGTVLTLTPIGEGVDEQRYDDLIEAVGTAVAERSTPWSGNDSVQLAAHCSALLVLVAAVLLATGSRDATLTTSVGLAGAVLTTLATAVVARLPNRVGALALGHTVPVLVACTAFALTPGPWFSLPLVTAGAGLLIGSTALLSLPGELKASLAGPLLAGVSLALIGGMTHTLGIPAQSAGALVVAVLVVISLSAPWVAIARLPITLGTRDEMERIDGARVNRAVAVARVLVLALKAGSSVGLLVAAPLLTGSPQAIALLATAGIALMLATRSLRSAVEVLLGVLTGMVLTLLAAVATLAVIPAALPWLLGGLLLTAGLILAVNVLAPEHRPALSRAVDAFGLVTLLGILPLAALVWGIL</sequence>
<evidence type="ECO:0000313" key="3">
    <source>
        <dbReference type="EMBL" id="RRD48257.1"/>
    </source>
</evidence>
<feature type="transmembrane region" description="Helical" evidence="1">
    <location>
        <begin position="422"/>
        <end position="440"/>
    </location>
</feature>
<keyword evidence="1" id="KW-0812">Transmembrane</keyword>
<dbReference type="Proteomes" id="UP000280935">
    <property type="component" value="Unassembled WGS sequence"/>
</dbReference>
<feature type="transmembrane region" description="Helical" evidence="1">
    <location>
        <begin position="159"/>
        <end position="178"/>
    </location>
</feature>
<dbReference type="Gene3D" id="3.10.20.90">
    <property type="entry name" value="Phosphatidylinositol 3-kinase Catalytic Subunit, Chain A, domain 1"/>
    <property type="match status" value="1"/>
</dbReference>
<dbReference type="InterPro" id="IPR024962">
    <property type="entry name" value="YukD-like"/>
</dbReference>
<gene>
    <name evidence="3" type="ORF">EII35_13695</name>
</gene>
<feature type="transmembrane region" description="Helical" evidence="1">
    <location>
        <begin position="212"/>
        <end position="232"/>
    </location>
</feature>